<evidence type="ECO:0000313" key="4">
    <source>
        <dbReference type="EMBL" id="ABG49937.1"/>
    </source>
</evidence>
<dbReference type="Pfam" id="PF13414">
    <property type="entry name" value="TPR_11"/>
    <property type="match status" value="6"/>
</dbReference>
<dbReference type="PANTHER" id="PTHR44943:SF4">
    <property type="entry name" value="TPR REPEAT-CONTAINING PROTEIN MJ0798"/>
    <property type="match status" value="1"/>
</dbReference>
<dbReference type="Pfam" id="PF13181">
    <property type="entry name" value="TPR_8"/>
    <property type="match status" value="2"/>
</dbReference>
<dbReference type="InterPro" id="IPR051685">
    <property type="entry name" value="Ycf3/AcsC/BcsC/TPR_MFPF"/>
</dbReference>
<feature type="repeat" description="TPR" evidence="3">
    <location>
        <begin position="1129"/>
        <end position="1162"/>
    </location>
</feature>
<feature type="repeat" description="TPR" evidence="3">
    <location>
        <begin position="44"/>
        <end position="77"/>
    </location>
</feature>
<keyword evidence="1" id="KW-0677">Repeat</keyword>
<feature type="repeat" description="TPR" evidence="3">
    <location>
        <begin position="1265"/>
        <end position="1298"/>
    </location>
</feature>
<dbReference type="Gene3D" id="3.40.50.2000">
    <property type="entry name" value="Glycogen Phosphorylase B"/>
    <property type="match status" value="6"/>
</dbReference>
<dbReference type="SMART" id="SM00028">
    <property type="entry name" value="TPR"/>
    <property type="match status" value="31"/>
</dbReference>
<dbReference type="KEGG" id="ter:Tery_0481"/>
<feature type="repeat" description="TPR" evidence="3">
    <location>
        <begin position="146"/>
        <end position="179"/>
    </location>
</feature>
<feature type="repeat" description="TPR" evidence="3">
    <location>
        <begin position="1299"/>
        <end position="1332"/>
    </location>
</feature>
<dbReference type="Pfam" id="PF00515">
    <property type="entry name" value="TPR_1"/>
    <property type="match status" value="3"/>
</dbReference>
<dbReference type="PROSITE" id="PS50005">
    <property type="entry name" value="TPR"/>
    <property type="match status" value="20"/>
</dbReference>
<dbReference type="HOGENOM" id="CLU_225655_0_0_3"/>
<feature type="repeat" description="TPR" evidence="3">
    <location>
        <begin position="1746"/>
        <end position="1779"/>
    </location>
</feature>
<dbReference type="SUPFAM" id="SSF53756">
    <property type="entry name" value="UDP-Glycosyltransferase/glycogen phosphorylase"/>
    <property type="match status" value="4"/>
</dbReference>
<dbReference type="EMBL" id="CP000393">
    <property type="protein sequence ID" value="ABG49937.1"/>
    <property type="molecule type" value="Genomic_DNA"/>
</dbReference>
<feature type="repeat" description="TPR" evidence="3">
    <location>
        <begin position="576"/>
        <end position="609"/>
    </location>
</feature>
<reference evidence="4" key="1">
    <citation type="submission" date="2006-06" db="EMBL/GenBank/DDBJ databases">
        <title>Complete sequence of Trichodesmium erythraeum IMS101.</title>
        <authorList>
            <consortium name="US DOE Joint Genome Institute"/>
            <person name="Copeland A."/>
            <person name="Lucas S."/>
            <person name="Lapidus A."/>
            <person name="Barry K."/>
            <person name="Detter J.C."/>
            <person name="Glavina del Rio T."/>
            <person name="Hammon N."/>
            <person name="Israni S."/>
            <person name="Dalin E."/>
            <person name="Tice H."/>
            <person name="Pitluck S."/>
            <person name="Kiss H."/>
            <person name="Munk A.C."/>
            <person name="Brettin T."/>
            <person name="Bruce D."/>
            <person name="Han C."/>
            <person name="Tapia R."/>
            <person name="Gilna P."/>
            <person name="Schmutz J."/>
            <person name="Larimer F."/>
            <person name="Land M."/>
            <person name="Hauser L."/>
            <person name="Kyrpides N."/>
            <person name="Kim E."/>
            <person name="Richardson P."/>
        </authorList>
    </citation>
    <scope>NUCLEOTIDE SEQUENCE [LARGE SCALE GENOMIC DNA]</scope>
    <source>
        <strain evidence="4">IMS101</strain>
    </source>
</reference>
<gene>
    <name evidence="4" type="ordered locus">Tery_0481</name>
</gene>
<feature type="repeat" description="TPR" evidence="3">
    <location>
        <begin position="1163"/>
        <end position="1196"/>
    </location>
</feature>
<feature type="repeat" description="TPR" evidence="3">
    <location>
        <begin position="1712"/>
        <end position="1745"/>
    </location>
</feature>
<dbReference type="PROSITE" id="PS50293">
    <property type="entry name" value="TPR_REGION"/>
    <property type="match status" value="12"/>
</dbReference>
<feature type="repeat" description="TPR" evidence="3">
    <location>
        <begin position="542"/>
        <end position="575"/>
    </location>
</feature>
<dbReference type="Pfam" id="PF13424">
    <property type="entry name" value="TPR_12"/>
    <property type="match status" value="1"/>
</dbReference>
<evidence type="ECO:0000256" key="1">
    <source>
        <dbReference type="ARBA" id="ARBA00022737"/>
    </source>
</evidence>
<evidence type="ECO:0000256" key="2">
    <source>
        <dbReference type="ARBA" id="ARBA00022803"/>
    </source>
</evidence>
<dbReference type="GO" id="GO:0006396">
    <property type="term" value="P:RNA processing"/>
    <property type="evidence" value="ECO:0007669"/>
    <property type="project" value="InterPro"/>
</dbReference>
<protein>
    <submittedName>
        <fullName evidence="4">TPR repeat</fullName>
    </submittedName>
</protein>
<dbReference type="Pfam" id="PF20706">
    <property type="entry name" value="GT4-conflict"/>
    <property type="match status" value="1"/>
</dbReference>
<dbReference type="eggNOG" id="COG0859">
    <property type="taxonomic scope" value="Bacteria"/>
</dbReference>
<dbReference type="CDD" id="cd03801">
    <property type="entry name" value="GT4_PimA-like"/>
    <property type="match status" value="1"/>
</dbReference>
<accession>Q118Y7</accession>
<dbReference type="CAZy" id="GT4">
    <property type="family name" value="Glycosyltransferase Family 4"/>
</dbReference>
<proteinExistence type="predicted"/>
<dbReference type="InterPro" id="IPR011990">
    <property type="entry name" value="TPR-like_helical_dom_sf"/>
</dbReference>
<dbReference type="PANTHER" id="PTHR44943">
    <property type="entry name" value="CELLULOSE SYNTHASE OPERON PROTEIN C"/>
    <property type="match status" value="1"/>
</dbReference>
<dbReference type="Pfam" id="PF13431">
    <property type="entry name" value="TPR_17"/>
    <property type="match status" value="2"/>
</dbReference>
<feature type="repeat" description="TPR" evidence="3">
    <location>
        <begin position="1780"/>
        <end position="1813"/>
    </location>
</feature>
<keyword evidence="2 3" id="KW-0802">TPR repeat</keyword>
<dbReference type="RefSeq" id="WP_011610332.1">
    <property type="nucleotide sequence ID" value="NC_008312.1"/>
</dbReference>
<evidence type="ECO:0000256" key="3">
    <source>
        <dbReference type="PROSITE-ProRule" id="PRU00339"/>
    </source>
</evidence>
<feature type="repeat" description="TPR" evidence="3">
    <location>
        <begin position="1061"/>
        <end position="1094"/>
    </location>
</feature>
<sequence>MSKPMDIKFDDGEIKQAFKKYQSGNWEETINICHKIIKRQPNNFLVLELLGLCAYKNNQIEQAIAYYQKSLKVNYNYAETHNNLAVALQDNQQIDAALRHCKIAIKLCPNYAEAWHNLGLILRDKGQFEAAIEHYQKSLEIKPNNAEVYHSLGTISLELGKLSESQKYYQEALKLDKNYLNAHFGLAAVLLKQGSLMQGFSEYEWRCKRQDYINHSFSQPVWDGSKFPGKTLLVYTEQGLGDSIQFIRYIPLVKKLGGRVIVGCNKDGLKLLFTTVSEIDELFVIGKKFPDFDLQIPLMSIPRIFGTNLENIPTEIPYLFVPESKKNQFLETVNSFKIGIAWKTDSQTKTSKKRSCSVKDLQSILNVDNAKFYILQKKVSPEDLEWLNSQTKIHNLSSSFNDLADTAAVIKELDLVITIDTVIAHLAGALGKPVWVMLNFDSDWRWLIDREDSPWYPTMRLFRQKKMGDWQGVSQEVFGALYSKLLTFYKYEKTDYPSIIKPGLSVTTQDLLTIALEKYQVENWKEAEEICHFIIQKQPNCTSAFEILALCAKKTDKIDLAIVYYQKAINLNPNNYKTHLGLAIVLKKQQKLDEAIVHNQRAIELKPNEASGWHNLGVIFKIQGNIPEAICCYQKSLEIQPNNTYIYYSWANILKQQGNLTEAKVLYEKCIELNPNHINAHFARGFIILKQGDLLVGFSEYEWRCQRQDYITRSFAKSTWDGSNFAEKTLLIYTEQGLGDSIQFIRYIPLAKKLGGRVIVECNQPGLKLLFTTVLEIDELFVEGEKLPDFDFQISLMSLPRIFQTTLETIPGEIPYLSVPKSINFPIPLSPENNLKVGIFWQTSSTNETGQVRSCSVEYLEEIINIDTVNFYALQKEVSVADNEWLKCQTKIHNLGSSFNDLTDTAAAIEQLDLVITIDTVIAHLAGALGKPVWVMLNFDSDWRWLTDRKDSPWYPTMRLFRQPKIGDWNSVLIEVKEALMEFIESQKNLPDLPANFENAYQYYQQNNLVEAERICRLILEEKPQDFQVLHLLAVLENLAGRNDIAIQLLNQVINLYPGFTEAYSNLAKLMKKEGRLEEAIAHYQKAISLEPNNSSNYSNLGFIFLEKGQIESAIINSEKSIEINPNNSQGNFNLGFAWAEKGDLSKASTYYQKAINLQPDYAQAHNNLGLIFQEKGNLSKASNYYQQALEINPNYAEAWCNLGVILLKQGQIELAIEYFRKSLELNPDYAQAYNNLGFVFQEKGNLSKASNYYQQALEINPNYAEAWCNLGVVLRKQGQIELAIEYFRKSLELNPDYAMTHNSLGVTFEEEGNFTASIASYQKALELEPNFPEVHLNLSLVWLLLGDLKLGFQEYNWRWQASKALFLIQPEKLWDGSNLEGKKILIYAEQGYGDTIQFIRYIPLVKKQGARITLACQKPLVRLLEKIPEIEQCLEEIVNLTFDVNAPLLELPRIFGTTLDNIPPPIKNLNIPEIPSIKLESPERNYLKVGIVWMTNQDSPTAVKRSCKLMNFQYLLDVAGVSFYSLQKEPGVDLKLLKTLPILDLSSQLNDFADTAGIITKLDLVITVDTAVAHLAGTLGKPVWILLPFVPDWRWMLDRNDSPWYPTARLFRQPKRGDWNSVLIEVKEALMEFIESQKNLPDLPANFENAYQYYQQNNLVEAERICRLILEEKPQDFQVLNLLAVLENLAGRNDIAIQLLNQVINLNPGFTKAYSNLAKLMKKEGRLEEAIAHYQKAIELEPNNSSNYSSLGWIFLQKGQIDLAIINYKKSRKINPNSSWININLGFVWEKNGNLPKANTYYQKAIEIHPNHAEAWCRLGNILQKQGQFELAIEYCQKSLELNPDYIEANHSLGYIFFQLGKLAESQKYYEQAIKKYYEQAIELNTNHVNAHFGLANALLKQGNFIPGFSKYEWRWKTQGFIGRNLSQPVWDGSNFPGQTLLVYTEQGLGDSIQFIRYIPLVKKLGGRVIVECNQAGLKLLFTTVSEIDELFIKGEKLPDFDLQIPLMSLPRILQTTPETIPTEIPYLSVPKSIDFPIPLAPENNLKLGICWQTSSTTETSQRRSCPVEYLEEIINIDTVNFYILQKEVSVADNEWLKSQTKIHNLSSSFNDLADTAAAIKQLDLVITIDTVIAHLAGALGKSVWVMLNFDSNWRWLTDREDSPWYPTMRLFRQAKIGDWHSIIKQIKNSLIDLVENAAHVEKKSRIISLKLPESGVKKALGKYTSNKLKKTVNNYSKLLQTALEKYKAGNFEEAEQICHLIIQDKPDVAGAFEILGLCAQKTDKTNLVITYCQKAISLNPNNEQTYLNLAIALKNQHKFNAAIIHNQKALSRKPNYAEAWHNLGQIFKGKGEITESIRCYQKALSIRPNYIDAHFGFSLIFLKQGDFIQGFSEYEWRCKRQDYETRSFGQPVWDGSNFPGKTLFIYTEQGLGDSIQFIRYIPLVKKLGGRVIVECNQAGLKLLFTTVSEIDELFVKGEKLPDFDLQIPLMSLPRIFQTTLETIPTEIPYLSVPKSIDFPIPLAPENNLKVGICWQTSSTIKTSQRRSCPVEYLEEIINIDTVNFYILQKEVSVADNEWLKSQTQIHNLSSSFNDLTDTAAVIKQLDLVITIDTVIAHLAGALGKPVWVMLNFDSDWRWLTDRKDSPWYPTMRLFRQAKIGYWNSVLKQVKESLENLLEHNSPTNKISERTAIKLPEEAIQKALAQYKSSKLPKNTPSSTFINSPKNLQTQGLIPATNSNIKEPEHSKKSTSEIIKIIAINWPLNHHTGWGIYGINLTLQLLQTPGYKPLLLTPPSIQPGTLNPLHQALLNPAFNEQKNLQNQLKNQQGKKLQVNLPILQALNSNFSISNNLIGTQNIGIIFSENTKFTSEQINRAQAYNLIITGSTWNTNVLESNGIKPLQKVLQGIDQTIFHPAPKSNTFSDRFVIFSGGKLEYRKGQDIVIAAFKIFQKRHPEALLITAWHNFWPQFMAGIEQTGNVVGLPKISPNKHLQITQWLLENDIPSSAVIDVGIIPNYMVGQILREADVAVFTNRCEGGTNLVAMESLACGIPTIISANTGHLDIINDSHCYPLRCQKSVKPTPLFPGVEGWGESDVEEVVEMLEKVYSDPKNAKLKSNAAVNFMQDLTWEKQIQRLLVTLQNII</sequence>
<feature type="repeat" description="TPR" evidence="3">
    <location>
        <begin position="2339"/>
        <end position="2372"/>
    </location>
</feature>
<dbReference type="InterPro" id="IPR006597">
    <property type="entry name" value="Sel1-like"/>
</dbReference>
<feature type="repeat" description="TPR" evidence="3">
    <location>
        <begin position="1197"/>
        <end position="1230"/>
    </location>
</feature>
<dbReference type="SMART" id="SM00386">
    <property type="entry name" value="HAT"/>
    <property type="match status" value="7"/>
</dbReference>
<feature type="repeat" description="TPR" evidence="3">
    <location>
        <begin position="112"/>
        <end position="145"/>
    </location>
</feature>
<feature type="repeat" description="TPR" evidence="3">
    <location>
        <begin position="644"/>
        <end position="677"/>
    </location>
</feature>
<dbReference type="SUPFAM" id="SSF48452">
    <property type="entry name" value="TPR-like"/>
    <property type="match status" value="7"/>
</dbReference>
<dbReference type="OrthoDB" id="485389at2"/>
<feature type="repeat" description="TPR" evidence="3">
    <location>
        <begin position="1095"/>
        <end position="1128"/>
    </location>
</feature>
<dbReference type="Gene3D" id="1.25.40.10">
    <property type="entry name" value="Tetratricopeptide repeat domain"/>
    <property type="match status" value="11"/>
</dbReference>
<dbReference type="SMART" id="SM00671">
    <property type="entry name" value="SEL1"/>
    <property type="match status" value="10"/>
</dbReference>
<dbReference type="STRING" id="203124.Tery_0481"/>
<dbReference type="eggNOG" id="COG0457">
    <property type="taxonomic scope" value="Bacteria"/>
</dbReference>
<feature type="repeat" description="TPR" evidence="3">
    <location>
        <begin position="610"/>
        <end position="643"/>
    </location>
</feature>
<name>Q118Y7_TRIEI</name>
<feature type="repeat" description="TPR" evidence="3">
    <location>
        <begin position="1814"/>
        <end position="1847"/>
    </location>
</feature>
<feature type="repeat" description="TPR" evidence="3">
    <location>
        <begin position="1231"/>
        <end position="1264"/>
    </location>
</feature>
<dbReference type="eggNOG" id="COG0438">
    <property type="taxonomic scope" value="Bacteria"/>
</dbReference>
<dbReference type="InterPro" id="IPR019734">
    <property type="entry name" value="TPR_rpt"/>
</dbReference>
<organism evidence="4">
    <name type="scientific">Trichodesmium erythraeum (strain IMS101)</name>
    <dbReference type="NCBI Taxonomy" id="203124"/>
    <lineage>
        <taxon>Bacteria</taxon>
        <taxon>Bacillati</taxon>
        <taxon>Cyanobacteriota</taxon>
        <taxon>Cyanophyceae</taxon>
        <taxon>Oscillatoriophycideae</taxon>
        <taxon>Oscillatoriales</taxon>
        <taxon>Microcoleaceae</taxon>
        <taxon>Trichodesmium</taxon>
    </lineage>
</organism>
<dbReference type="InterPro" id="IPR003107">
    <property type="entry name" value="HAT"/>
</dbReference>